<reference evidence="2 3" key="1">
    <citation type="submission" date="2018-11" db="EMBL/GenBank/DDBJ databases">
        <authorList>
            <person name="Criscuolo A."/>
        </authorList>
    </citation>
    <scope>NUCLEOTIDE SEQUENCE [LARGE SCALE GENOMIC DNA]</scope>
    <source>
        <strain evidence="2">AT11b</strain>
    </source>
</reference>
<protein>
    <recommendedName>
        <fullName evidence="4">WXG100 family type VII secretion target</fullName>
    </recommendedName>
</protein>
<dbReference type="Proteomes" id="UP000280861">
    <property type="component" value="Unassembled WGS sequence"/>
</dbReference>
<dbReference type="Gene3D" id="1.10.287.1060">
    <property type="entry name" value="ESAT-6-like"/>
    <property type="match status" value="1"/>
</dbReference>
<dbReference type="RefSeq" id="WP_124090802.1">
    <property type="nucleotide sequence ID" value="NZ_CBCRYA010000008.1"/>
</dbReference>
<organism evidence="2 3">
    <name type="scientific">Arthrobacter ulcerisalmonis</name>
    <dbReference type="NCBI Taxonomy" id="2483813"/>
    <lineage>
        <taxon>Bacteria</taxon>
        <taxon>Bacillati</taxon>
        <taxon>Actinomycetota</taxon>
        <taxon>Actinomycetes</taxon>
        <taxon>Micrococcales</taxon>
        <taxon>Micrococcaceae</taxon>
        <taxon>Arthrobacter</taxon>
    </lineage>
</organism>
<dbReference type="EMBL" id="UXAU01000013">
    <property type="protein sequence ID" value="VDC21438.1"/>
    <property type="molecule type" value="Genomic_DNA"/>
</dbReference>
<sequence length="498" mass="53944">MAGTFYGSDVAQLRQLAKELTGGATRLTTLSQQLGGTIGASPWKGRDADRFRSDWTGSHVKFLKSATAGLEAAAKALLANADEQEKASSSSAGQGSGGPGSSGPGPGDTDAAAQALTDKLTAMTPDERAAYLQSQEFSEWALAHPDAAKAAMDAAADSGLIEKNSREYATFLSSYWNNQALLDMGIDLAAWDTAKGTEANWDTIRSVYDYYGQAYLANPDLQWAGMANMIGPSFAGGFRDMAMLRDIAQQIANNPVSDVPLPILDQIEDLATMTDEEIRFYETSMLDMNKEIFLDQARQHQAYQTGGIEEINRLRDSGAIDAGTADAWADIASGDPDRVQEGNTSLLYREQNEIIADDYDAMRSHPGGEAVTYLVTLAGEPSIPGAKSYPEVFPYTFSVESPGPQNVPFTNWDNPTQFRTDFTTGFPDGNIANADQRWELIRQDTLPAYQNLLATDPDRAAAIIGSSFDDRVEQYRPTNNIPGIMDRFVDGFGAEVHQ</sequence>
<gene>
    <name evidence="2" type="ORF">PSET11_00800</name>
</gene>
<evidence type="ECO:0000313" key="3">
    <source>
        <dbReference type="Proteomes" id="UP000280861"/>
    </source>
</evidence>
<evidence type="ECO:0000313" key="2">
    <source>
        <dbReference type="EMBL" id="VDC21438.1"/>
    </source>
</evidence>
<feature type="compositionally biased region" description="Gly residues" evidence="1">
    <location>
        <begin position="94"/>
        <end position="106"/>
    </location>
</feature>
<feature type="region of interest" description="Disordered" evidence="1">
    <location>
        <begin position="81"/>
        <end position="111"/>
    </location>
</feature>
<keyword evidence="3" id="KW-1185">Reference proteome</keyword>
<dbReference type="AlphaFoldDB" id="A0A3P5WID7"/>
<proteinExistence type="predicted"/>
<dbReference type="OrthoDB" id="3259161at2"/>
<name>A0A3P5WID7_9MICC</name>
<evidence type="ECO:0000256" key="1">
    <source>
        <dbReference type="SAM" id="MobiDB-lite"/>
    </source>
</evidence>
<accession>A0A3P5WID7</accession>
<evidence type="ECO:0008006" key="4">
    <source>
        <dbReference type="Google" id="ProtNLM"/>
    </source>
</evidence>